<dbReference type="PANTHER" id="PTHR34136:SF1">
    <property type="entry name" value="UDP-N-ACETYL-D-MANNOSAMINURONIC ACID TRANSFERASE"/>
    <property type="match status" value="1"/>
</dbReference>
<protein>
    <submittedName>
        <fullName evidence="3">WecB/TagA/CpsF family glycosyltransferase</fullName>
    </submittedName>
</protein>
<dbReference type="EMBL" id="CP063078">
    <property type="protein sequence ID" value="QOQ86800.1"/>
    <property type="molecule type" value="Genomic_DNA"/>
</dbReference>
<dbReference type="PANTHER" id="PTHR34136">
    <property type="match status" value="1"/>
</dbReference>
<keyword evidence="4" id="KW-1185">Reference proteome</keyword>
<evidence type="ECO:0000313" key="4">
    <source>
        <dbReference type="Proteomes" id="UP000594749"/>
    </source>
</evidence>
<gene>
    <name evidence="3" type="ORF">IMC76_06160</name>
</gene>
<dbReference type="Proteomes" id="UP000594749">
    <property type="component" value="Chromosome"/>
</dbReference>
<keyword evidence="2 3" id="KW-0808">Transferase</keyword>
<dbReference type="OrthoDB" id="9808602at2"/>
<dbReference type="NCBIfam" id="TIGR00696">
    <property type="entry name" value="wecG_tagA_cpsF"/>
    <property type="match status" value="1"/>
</dbReference>
<dbReference type="GO" id="GO:0016758">
    <property type="term" value="F:hexosyltransferase activity"/>
    <property type="evidence" value="ECO:0007669"/>
    <property type="project" value="TreeGrafter"/>
</dbReference>
<dbReference type="AlphaFoldDB" id="A0A7M1LEB8"/>
<keyword evidence="1" id="KW-0328">Glycosyltransferase</keyword>
<name>A0A7M1LEB8_9BACT</name>
<evidence type="ECO:0000256" key="2">
    <source>
        <dbReference type="ARBA" id="ARBA00022679"/>
    </source>
</evidence>
<accession>A0A7M1LEB8</accession>
<evidence type="ECO:0000256" key="1">
    <source>
        <dbReference type="ARBA" id="ARBA00022676"/>
    </source>
</evidence>
<dbReference type="RefSeq" id="WP_025803262.1">
    <property type="nucleotide sequence ID" value="NZ_CP053842.1"/>
</dbReference>
<sequence>MKNNKKVTLFGIDIYSFTMSEMVKIIDDSIKNNKKLYQEDINAAKVVFYHKNKFIKKSIDMSDYRCADGQSIVFASKIFGKTLPERIAGIDLMQNLIALSDNKKYKIFLLGSKETIIKTLVKKIRNKYGEDIIVGYRNGYFNKDEEQNIINKINSSGADMLFIGIGSPYKEEFISRNLNEINVPFIMGVGGSFDVLSGHIKRAPLWMQKYGLEWFYRFLKEPKRMFRKAFIINLKFIYMVFEEKLKIKKR</sequence>
<organism evidence="3 4">
    <name type="scientific">Campylobacter corcagiensis</name>
    <dbReference type="NCBI Taxonomy" id="1448857"/>
    <lineage>
        <taxon>Bacteria</taxon>
        <taxon>Pseudomonadati</taxon>
        <taxon>Campylobacterota</taxon>
        <taxon>Epsilonproteobacteria</taxon>
        <taxon>Campylobacterales</taxon>
        <taxon>Campylobacteraceae</taxon>
        <taxon>Campylobacter</taxon>
    </lineage>
</organism>
<dbReference type="InterPro" id="IPR004629">
    <property type="entry name" value="WecG_TagA_CpsF"/>
</dbReference>
<dbReference type="CDD" id="cd06533">
    <property type="entry name" value="Glyco_transf_WecG_TagA"/>
    <property type="match status" value="1"/>
</dbReference>
<reference evidence="3 4" key="1">
    <citation type="submission" date="2020-10" db="EMBL/GenBank/DDBJ databases">
        <title>Campylobacter and Helicobacter PacBio genomes.</title>
        <authorList>
            <person name="Lane C."/>
        </authorList>
    </citation>
    <scope>NUCLEOTIDE SEQUENCE [LARGE SCALE GENOMIC DNA]</scope>
    <source>
        <strain evidence="3 4">2016D-0077</strain>
    </source>
</reference>
<dbReference type="Pfam" id="PF03808">
    <property type="entry name" value="Glyco_tran_WecG"/>
    <property type="match status" value="1"/>
</dbReference>
<evidence type="ECO:0000313" key="3">
    <source>
        <dbReference type="EMBL" id="QOQ86800.1"/>
    </source>
</evidence>
<proteinExistence type="predicted"/>